<evidence type="ECO:0000259" key="13">
    <source>
        <dbReference type="PROSITE" id="PS51746"/>
    </source>
</evidence>
<evidence type="ECO:0000256" key="4">
    <source>
        <dbReference type="ARBA" id="ARBA00013081"/>
    </source>
</evidence>
<comment type="cofactor">
    <cofactor evidence="2">
        <name>Mg(2+)</name>
        <dbReference type="ChEBI" id="CHEBI:18420"/>
    </cofactor>
</comment>
<dbReference type="InterPro" id="IPR015655">
    <property type="entry name" value="PP2C"/>
</dbReference>
<evidence type="ECO:0000256" key="9">
    <source>
        <dbReference type="ARBA" id="ARBA00023211"/>
    </source>
</evidence>
<dbReference type="PANTHER" id="PTHR47992">
    <property type="entry name" value="PROTEIN PHOSPHATASE"/>
    <property type="match status" value="1"/>
</dbReference>
<keyword evidence="6 12" id="KW-0378">Hydrolase</keyword>
<evidence type="ECO:0000313" key="15">
    <source>
        <dbReference type="Proteomes" id="UP001161247"/>
    </source>
</evidence>
<dbReference type="GO" id="GO:0046872">
    <property type="term" value="F:metal ion binding"/>
    <property type="evidence" value="ECO:0007669"/>
    <property type="project" value="UniProtKB-KW"/>
</dbReference>
<evidence type="ECO:0000256" key="3">
    <source>
        <dbReference type="ARBA" id="ARBA00006702"/>
    </source>
</evidence>
<dbReference type="FunFam" id="3.60.40.10:FF:000020">
    <property type="entry name" value="Probable protein phosphatase 2C 42"/>
    <property type="match status" value="1"/>
</dbReference>
<dbReference type="InterPro" id="IPR036457">
    <property type="entry name" value="PPM-type-like_dom_sf"/>
</dbReference>
<protein>
    <recommendedName>
        <fullName evidence="4">protein-serine/threonine phosphatase</fullName>
        <ecNumber evidence="4">3.1.3.16</ecNumber>
    </recommendedName>
</protein>
<comment type="catalytic activity">
    <reaction evidence="11">
        <text>O-phospho-L-threonyl-[protein] + H2O = L-threonyl-[protein] + phosphate</text>
        <dbReference type="Rhea" id="RHEA:47004"/>
        <dbReference type="Rhea" id="RHEA-COMP:11060"/>
        <dbReference type="Rhea" id="RHEA-COMP:11605"/>
        <dbReference type="ChEBI" id="CHEBI:15377"/>
        <dbReference type="ChEBI" id="CHEBI:30013"/>
        <dbReference type="ChEBI" id="CHEBI:43474"/>
        <dbReference type="ChEBI" id="CHEBI:61977"/>
        <dbReference type="EC" id="3.1.3.16"/>
    </reaction>
</comment>
<evidence type="ECO:0000256" key="10">
    <source>
        <dbReference type="ARBA" id="ARBA00047761"/>
    </source>
</evidence>
<keyword evidence="9" id="KW-0464">Manganese</keyword>
<gene>
    <name evidence="14" type="ORF">OLC1_LOCUS13261</name>
</gene>
<comment type="catalytic activity">
    <reaction evidence="10">
        <text>O-phospho-L-seryl-[protein] + H2O = L-seryl-[protein] + phosphate</text>
        <dbReference type="Rhea" id="RHEA:20629"/>
        <dbReference type="Rhea" id="RHEA-COMP:9863"/>
        <dbReference type="Rhea" id="RHEA-COMP:11604"/>
        <dbReference type="ChEBI" id="CHEBI:15377"/>
        <dbReference type="ChEBI" id="CHEBI:29999"/>
        <dbReference type="ChEBI" id="CHEBI:43474"/>
        <dbReference type="ChEBI" id="CHEBI:83421"/>
        <dbReference type="EC" id="3.1.3.16"/>
    </reaction>
</comment>
<name>A0AAV1D8Y5_OLDCO</name>
<evidence type="ECO:0000313" key="14">
    <source>
        <dbReference type="EMBL" id="CAI9104314.1"/>
    </source>
</evidence>
<keyword evidence="5" id="KW-0479">Metal-binding</keyword>
<evidence type="ECO:0000256" key="8">
    <source>
        <dbReference type="ARBA" id="ARBA00022912"/>
    </source>
</evidence>
<comment type="similarity">
    <text evidence="3 12">Belongs to the PP2C family.</text>
</comment>
<dbReference type="EMBL" id="OX459121">
    <property type="protein sequence ID" value="CAI9104314.1"/>
    <property type="molecule type" value="Genomic_DNA"/>
</dbReference>
<proteinExistence type="inferred from homology"/>
<evidence type="ECO:0000256" key="11">
    <source>
        <dbReference type="ARBA" id="ARBA00048336"/>
    </source>
</evidence>
<dbReference type="CDD" id="cd00143">
    <property type="entry name" value="PP2Cc"/>
    <property type="match status" value="1"/>
</dbReference>
<reference evidence="14" key="1">
    <citation type="submission" date="2023-03" db="EMBL/GenBank/DDBJ databases">
        <authorList>
            <person name="Julca I."/>
        </authorList>
    </citation>
    <scope>NUCLEOTIDE SEQUENCE</scope>
</reference>
<dbReference type="Proteomes" id="UP001161247">
    <property type="component" value="Chromosome 4"/>
</dbReference>
<evidence type="ECO:0000256" key="5">
    <source>
        <dbReference type="ARBA" id="ARBA00022723"/>
    </source>
</evidence>
<comment type="cofactor">
    <cofactor evidence="1">
        <name>Mn(2+)</name>
        <dbReference type="ChEBI" id="CHEBI:29035"/>
    </cofactor>
</comment>
<evidence type="ECO:0000256" key="6">
    <source>
        <dbReference type="ARBA" id="ARBA00022801"/>
    </source>
</evidence>
<dbReference type="InterPro" id="IPR001932">
    <property type="entry name" value="PPM-type_phosphatase-like_dom"/>
</dbReference>
<evidence type="ECO:0000256" key="2">
    <source>
        <dbReference type="ARBA" id="ARBA00001946"/>
    </source>
</evidence>
<dbReference type="GO" id="GO:0004722">
    <property type="term" value="F:protein serine/threonine phosphatase activity"/>
    <property type="evidence" value="ECO:0007669"/>
    <property type="project" value="UniProtKB-EC"/>
</dbReference>
<evidence type="ECO:0000256" key="12">
    <source>
        <dbReference type="RuleBase" id="RU003465"/>
    </source>
</evidence>
<evidence type="ECO:0000256" key="1">
    <source>
        <dbReference type="ARBA" id="ARBA00001936"/>
    </source>
</evidence>
<dbReference type="PROSITE" id="PS51746">
    <property type="entry name" value="PPM_2"/>
    <property type="match status" value="1"/>
</dbReference>
<keyword evidence="15" id="KW-1185">Reference proteome</keyword>
<sequence>MLRSCYRPLERCLGRRGGGDGLMWHMDLKPHASGDFSIAVVQANSSLEDQSQVFTSPSATYVGVYDGHGGPEASRFVNRHLFPYLQKFASEQGGLSAEVIKKAFNATEQDFTQLVRRSLAIKPQIASVGSCCLVGAISNDQLYVANLGDSRAVLGRRAFDGESSSVVAERLTTDHNVSSEKVRKEVEALHPDDSAVVVYCRGVWRIKGIIQVSRSIGDVYLKKPEFQRDPMFQEFGTFVPLRRPVLSAEPSIYYKQIRPQDLFLIFASDGLWEHLTDEAAVDIVFKNPRAGIAKRLVGAALKEAAKKREMRYKDITKIEKGVRRHFHDDITVVVIYLDSHKNKSTPTKNQGAGVGLISAPVDIFSYNSDDEMEDTYEKSFLTKNNQLSNMF</sequence>
<dbReference type="Gene3D" id="3.60.40.10">
    <property type="entry name" value="PPM-type phosphatase domain"/>
    <property type="match status" value="1"/>
</dbReference>
<dbReference type="AlphaFoldDB" id="A0AAV1D8Y5"/>
<accession>A0AAV1D8Y5</accession>
<evidence type="ECO:0000256" key="7">
    <source>
        <dbReference type="ARBA" id="ARBA00022842"/>
    </source>
</evidence>
<dbReference type="SUPFAM" id="SSF81606">
    <property type="entry name" value="PP2C-like"/>
    <property type="match status" value="1"/>
</dbReference>
<dbReference type="EC" id="3.1.3.16" evidence="4"/>
<dbReference type="InterPro" id="IPR000222">
    <property type="entry name" value="PP2C_BS"/>
</dbReference>
<keyword evidence="7" id="KW-0460">Magnesium</keyword>
<dbReference type="PROSITE" id="PS01032">
    <property type="entry name" value="PPM_1"/>
    <property type="match status" value="1"/>
</dbReference>
<feature type="domain" description="PPM-type phosphatase" evidence="13">
    <location>
        <begin position="35"/>
        <end position="337"/>
    </location>
</feature>
<organism evidence="14 15">
    <name type="scientific">Oldenlandia corymbosa var. corymbosa</name>
    <dbReference type="NCBI Taxonomy" id="529605"/>
    <lineage>
        <taxon>Eukaryota</taxon>
        <taxon>Viridiplantae</taxon>
        <taxon>Streptophyta</taxon>
        <taxon>Embryophyta</taxon>
        <taxon>Tracheophyta</taxon>
        <taxon>Spermatophyta</taxon>
        <taxon>Magnoliopsida</taxon>
        <taxon>eudicotyledons</taxon>
        <taxon>Gunneridae</taxon>
        <taxon>Pentapetalae</taxon>
        <taxon>asterids</taxon>
        <taxon>lamiids</taxon>
        <taxon>Gentianales</taxon>
        <taxon>Rubiaceae</taxon>
        <taxon>Rubioideae</taxon>
        <taxon>Spermacoceae</taxon>
        <taxon>Hedyotis-Oldenlandia complex</taxon>
        <taxon>Oldenlandia</taxon>
    </lineage>
</organism>
<dbReference type="Pfam" id="PF00481">
    <property type="entry name" value="PP2C"/>
    <property type="match status" value="1"/>
</dbReference>
<dbReference type="SMART" id="SM00332">
    <property type="entry name" value="PP2Cc"/>
    <property type="match status" value="1"/>
</dbReference>
<keyword evidence="8 12" id="KW-0904">Protein phosphatase</keyword>